<keyword evidence="2" id="KW-1185">Reference proteome</keyword>
<dbReference type="AlphaFoldDB" id="A0A2P5E208"/>
<protein>
    <submittedName>
        <fullName evidence="1">Uncharacterized protein</fullName>
    </submittedName>
</protein>
<gene>
    <name evidence="1" type="ORF">TorRG33x02_235300</name>
</gene>
<accession>A0A2P5E208</accession>
<evidence type="ECO:0000313" key="2">
    <source>
        <dbReference type="Proteomes" id="UP000237000"/>
    </source>
</evidence>
<name>A0A2P5E208_TREOI</name>
<dbReference type="InParanoid" id="A0A2P5E208"/>
<reference evidence="2" key="1">
    <citation type="submission" date="2016-06" db="EMBL/GenBank/DDBJ databases">
        <title>Parallel loss of symbiosis genes in relatives of nitrogen-fixing non-legume Parasponia.</title>
        <authorList>
            <person name="Van Velzen R."/>
            <person name="Holmer R."/>
            <person name="Bu F."/>
            <person name="Rutten L."/>
            <person name="Van Zeijl A."/>
            <person name="Liu W."/>
            <person name="Santuari L."/>
            <person name="Cao Q."/>
            <person name="Sharma T."/>
            <person name="Shen D."/>
            <person name="Roswanjaya Y."/>
            <person name="Wardhani T."/>
            <person name="Kalhor M.S."/>
            <person name="Jansen J."/>
            <person name="Van den Hoogen J."/>
            <person name="Gungor B."/>
            <person name="Hartog M."/>
            <person name="Hontelez J."/>
            <person name="Verver J."/>
            <person name="Yang W.-C."/>
            <person name="Schijlen E."/>
            <person name="Repin R."/>
            <person name="Schilthuizen M."/>
            <person name="Schranz E."/>
            <person name="Heidstra R."/>
            <person name="Miyata K."/>
            <person name="Fedorova E."/>
            <person name="Kohlen W."/>
            <person name="Bisseling T."/>
            <person name="Smit S."/>
            <person name="Geurts R."/>
        </authorList>
    </citation>
    <scope>NUCLEOTIDE SEQUENCE [LARGE SCALE GENOMIC DNA]</scope>
    <source>
        <strain evidence="2">cv. RG33-2</strain>
    </source>
</reference>
<comment type="caution">
    <text evidence="1">The sequence shown here is derived from an EMBL/GenBank/DDBJ whole genome shotgun (WGS) entry which is preliminary data.</text>
</comment>
<organism evidence="1 2">
    <name type="scientific">Trema orientale</name>
    <name type="common">Charcoal tree</name>
    <name type="synonym">Celtis orientalis</name>
    <dbReference type="NCBI Taxonomy" id="63057"/>
    <lineage>
        <taxon>Eukaryota</taxon>
        <taxon>Viridiplantae</taxon>
        <taxon>Streptophyta</taxon>
        <taxon>Embryophyta</taxon>
        <taxon>Tracheophyta</taxon>
        <taxon>Spermatophyta</taxon>
        <taxon>Magnoliopsida</taxon>
        <taxon>eudicotyledons</taxon>
        <taxon>Gunneridae</taxon>
        <taxon>Pentapetalae</taxon>
        <taxon>rosids</taxon>
        <taxon>fabids</taxon>
        <taxon>Rosales</taxon>
        <taxon>Cannabaceae</taxon>
        <taxon>Trema</taxon>
    </lineage>
</organism>
<proteinExistence type="predicted"/>
<dbReference type="EMBL" id="JXTC01000234">
    <property type="protein sequence ID" value="PON79575.1"/>
    <property type="molecule type" value="Genomic_DNA"/>
</dbReference>
<sequence length="35" mass="4221">MVKSIQMELLRYHEAGMDRRDVCIKQLEKKTRQVS</sequence>
<dbReference type="Proteomes" id="UP000237000">
    <property type="component" value="Unassembled WGS sequence"/>
</dbReference>
<evidence type="ECO:0000313" key="1">
    <source>
        <dbReference type="EMBL" id="PON79575.1"/>
    </source>
</evidence>